<evidence type="ECO:0000313" key="1">
    <source>
        <dbReference type="EMBL" id="MED6162514.1"/>
    </source>
</evidence>
<evidence type="ECO:0000313" key="2">
    <source>
        <dbReference type="Proteomes" id="UP001341840"/>
    </source>
</evidence>
<dbReference type="EMBL" id="JASCZI010121646">
    <property type="protein sequence ID" value="MED6162514.1"/>
    <property type="molecule type" value="Genomic_DNA"/>
</dbReference>
<comment type="caution">
    <text evidence="1">The sequence shown here is derived from an EMBL/GenBank/DDBJ whole genome shotgun (WGS) entry which is preliminary data.</text>
</comment>
<sequence length="135" mass="15121">MALSTTEVEYMAVAEAVKETLWLTGTHAPETSRNGLTYSRVNTQEPPYSSIFCVTFFFSPETRRQLSTVIRKTSPPRLPAPPCSSPARPLSRLKFRILMESSSSDVEVPNVGRIFASVEDYQSFCDSYPKEIGFT</sequence>
<dbReference type="Proteomes" id="UP001341840">
    <property type="component" value="Unassembled WGS sequence"/>
</dbReference>
<proteinExistence type="predicted"/>
<gene>
    <name evidence="1" type="ORF">PIB30_071184</name>
</gene>
<organism evidence="1 2">
    <name type="scientific">Stylosanthes scabra</name>
    <dbReference type="NCBI Taxonomy" id="79078"/>
    <lineage>
        <taxon>Eukaryota</taxon>
        <taxon>Viridiplantae</taxon>
        <taxon>Streptophyta</taxon>
        <taxon>Embryophyta</taxon>
        <taxon>Tracheophyta</taxon>
        <taxon>Spermatophyta</taxon>
        <taxon>Magnoliopsida</taxon>
        <taxon>eudicotyledons</taxon>
        <taxon>Gunneridae</taxon>
        <taxon>Pentapetalae</taxon>
        <taxon>rosids</taxon>
        <taxon>fabids</taxon>
        <taxon>Fabales</taxon>
        <taxon>Fabaceae</taxon>
        <taxon>Papilionoideae</taxon>
        <taxon>50 kb inversion clade</taxon>
        <taxon>dalbergioids sensu lato</taxon>
        <taxon>Dalbergieae</taxon>
        <taxon>Pterocarpus clade</taxon>
        <taxon>Stylosanthes</taxon>
    </lineage>
</organism>
<keyword evidence="2" id="KW-1185">Reference proteome</keyword>
<protein>
    <submittedName>
        <fullName evidence="1">Uncharacterized protein</fullName>
    </submittedName>
</protein>
<name>A0ABU6UN43_9FABA</name>
<accession>A0ABU6UN43</accession>
<reference evidence="1 2" key="1">
    <citation type="journal article" date="2023" name="Plants (Basel)">
        <title>Bridging the Gap: Combining Genomics and Transcriptomics Approaches to Understand Stylosanthes scabra, an Orphan Legume from the Brazilian Caatinga.</title>
        <authorList>
            <person name="Ferreira-Neto J.R.C."/>
            <person name="da Silva M.D."/>
            <person name="Binneck E."/>
            <person name="de Melo N.F."/>
            <person name="da Silva R.H."/>
            <person name="de Melo A.L.T.M."/>
            <person name="Pandolfi V."/>
            <person name="Bustamante F.O."/>
            <person name="Brasileiro-Vidal A.C."/>
            <person name="Benko-Iseppon A.M."/>
        </authorList>
    </citation>
    <scope>NUCLEOTIDE SEQUENCE [LARGE SCALE GENOMIC DNA]</scope>
    <source>
        <tissue evidence="1">Leaves</tissue>
    </source>
</reference>